<dbReference type="PANTHER" id="PTHR43071">
    <property type="entry name" value="2-AMINO-4-HYDROXY-6-HYDROXYMETHYLDIHYDROPTERIDINE PYROPHOSPHOKINASE"/>
    <property type="match status" value="1"/>
</dbReference>
<comment type="pathway">
    <text evidence="1">Cofactor biosynthesis; tetrahydrofolate biosynthesis; 2-amino-4-hydroxy-6-hydroxymethyl-7,8-dihydropteridine diphosphate from 7,8-dihydroneopterin triphosphate: step 4/4.</text>
</comment>
<evidence type="ECO:0000256" key="8">
    <source>
        <dbReference type="ARBA" id="ARBA00022840"/>
    </source>
</evidence>
<protein>
    <recommendedName>
        <fullName evidence="4">2-amino-4-hydroxy-6-hydroxymethyldihydropteridine pyrophosphokinase</fullName>
        <ecNumber evidence="3">2.7.6.3</ecNumber>
    </recommendedName>
    <alternativeName>
        <fullName evidence="11">6-hydroxymethyl-7,8-dihydropterin pyrophosphokinase</fullName>
    </alternativeName>
    <alternativeName>
        <fullName evidence="12">7,8-dihydro-6-hydroxymethylpterin-pyrophosphokinase</fullName>
    </alternativeName>
</protein>
<comment type="similarity">
    <text evidence="2">Belongs to the HPPK family.</text>
</comment>
<keyword evidence="6" id="KW-0547">Nucleotide-binding</keyword>
<keyword evidence="5 14" id="KW-0808">Transferase</keyword>
<dbReference type="Proteomes" id="UP000553706">
    <property type="component" value="Unassembled WGS sequence"/>
</dbReference>
<dbReference type="GO" id="GO:0046654">
    <property type="term" value="P:tetrahydrofolate biosynthetic process"/>
    <property type="evidence" value="ECO:0007669"/>
    <property type="project" value="UniProtKB-UniPathway"/>
</dbReference>
<evidence type="ECO:0000256" key="4">
    <source>
        <dbReference type="ARBA" id="ARBA00016218"/>
    </source>
</evidence>
<dbReference type="InterPro" id="IPR035907">
    <property type="entry name" value="Hppk_sf"/>
</dbReference>
<evidence type="ECO:0000256" key="11">
    <source>
        <dbReference type="ARBA" id="ARBA00029766"/>
    </source>
</evidence>
<evidence type="ECO:0000256" key="2">
    <source>
        <dbReference type="ARBA" id="ARBA00005810"/>
    </source>
</evidence>
<dbReference type="GO" id="GO:0005524">
    <property type="term" value="F:ATP binding"/>
    <property type="evidence" value="ECO:0007669"/>
    <property type="project" value="UniProtKB-KW"/>
</dbReference>
<comment type="caution">
    <text evidence="14">The sequence shown here is derived from an EMBL/GenBank/DDBJ whole genome shotgun (WGS) entry which is preliminary data.</text>
</comment>
<dbReference type="InterPro" id="IPR000550">
    <property type="entry name" value="Hppk"/>
</dbReference>
<organism evidence="14 15">
    <name type="scientific">Acidocella aromatica</name>
    <dbReference type="NCBI Taxonomy" id="1303579"/>
    <lineage>
        <taxon>Bacteria</taxon>
        <taxon>Pseudomonadati</taxon>
        <taxon>Pseudomonadota</taxon>
        <taxon>Alphaproteobacteria</taxon>
        <taxon>Acetobacterales</taxon>
        <taxon>Acidocellaceae</taxon>
        <taxon>Acidocella</taxon>
    </lineage>
</organism>
<dbReference type="GO" id="GO:0003848">
    <property type="term" value="F:2-amino-4-hydroxy-6-hydroxymethyldihydropteridine diphosphokinase activity"/>
    <property type="evidence" value="ECO:0007669"/>
    <property type="project" value="UniProtKB-EC"/>
</dbReference>
<dbReference type="GO" id="GO:0016301">
    <property type="term" value="F:kinase activity"/>
    <property type="evidence" value="ECO:0007669"/>
    <property type="project" value="UniProtKB-KW"/>
</dbReference>
<comment type="function">
    <text evidence="10">Catalyzes the transfer of pyrophosphate from adenosine triphosphate (ATP) to 6-hydroxymethyl-7,8-dihydropterin, an enzymatic step in folate biosynthesis pathway.</text>
</comment>
<evidence type="ECO:0000313" key="14">
    <source>
        <dbReference type="EMBL" id="MBB5372631.1"/>
    </source>
</evidence>
<evidence type="ECO:0000259" key="13">
    <source>
        <dbReference type="Pfam" id="PF01288"/>
    </source>
</evidence>
<dbReference type="Pfam" id="PF01288">
    <property type="entry name" value="HPPK"/>
    <property type="match status" value="1"/>
</dbReference>
<evidence type="ECO:0000256" key="10">
    <source>
        <dbReference type="ARBA" id="ARBA00029409"/>
    </source>
</evidence>
<keyword evidence="15" id="KW-1185">Reference proteome</keyword>
<keyword evidence="8" id="KW-0067">ATP-binding</keyword>
<evidence type="ECO:0000256" key="9">
    <source>
        <dbReference type="ARBA" id="ARBA00022909"/>
    </source>
</evidence>
<dbReference type="EC" id="2.7.6.3" evidence="3"/>
<gene>
    <name evidence="14" type="ORF">HNP71_000869</name>
</gene>
<dbReference type="AlphaFoldDB" id="A0A840VM10"/>
<dbReference type="NCBIfam" id="TIGR01498">
    <property type="entry name" value="folK"/>
    <property type="match status" value="1"/>
</dbReference>
<evidence type="ECO:0000256" key="5">
    <source>
        <dbReference type="ARBA" id="ARBA00022679"/>
    </source>
</evidence>
<evidence type="ECO:0000256" key="6">
    <source>
        <dbReference type="ARBA" id="ARBA00022741"/>
    </source>
</evidence>
<keyword evidence="7 14" id="KW-0418">Kinase</keyword>
<dbReference type="EMBL" id="JACHFJ010000002">
    <property type="protein sequence ID" value="MBB5372631.1"/>
    <property type="molecule type" value="Genomic_DNA"/>
</dbReference>
<evidence type="ECO:0000256" key="3">
    <source>
        <dbReference type="ARBA" id="ARBA00013253"/>
    </source>
</evidence>
<sequence>MILIAIGANLPGPEGESPLETCQAAAEAVRAIPGLEFVALSPWYRTAAIPRTEDPDYCNGMIRMEGDIPPAELLATLHGIEERFARERSIPNAPRTLDLDIIDLNGIIRAVPDPVLPHPRAHLRAFVLRPLLDVAPAWRHPTLRRSVTTLLAELPPQSLQPWHEDEPA</sequence>
<dbReference type="RefSeq" id="WP_183265638.1">
    <property type="nucleotide sequence ID" value="NZ_JACHFJ010000002.1"/>
</dbReference>
<evidence type="ECO:0000256" key="7">
    <source>
        <dbReference type="ARBA" id="ARBA00022777"/>
    </source>
</evidence>
<proteinExistence type="inferred from homology"/>
<dbReference type="CDD" id="cd00483">
    <property type="entry name" value="HPPK"/>
    <property type="match status" value="1"/>
</dbReference>
<name>A0A840VM10_9PROT</name>
<keyword evidence="9" id="KW-0289">Folate biosynthesis</keyword>
<dbReference type="SUPFAM" id="SSF55083">
    <property type="entry name" value="6-hydroxymethyl-7,8-dihydropterin pyrophosphokinase, HPPK"/>
    <property type="match status" value="1"/>
</dbReference>
<dbReference type="Gene3D" id="3.30.70.560">
    <property type="entry name" value="7,8-Dihydro-6-hydroxymethylpterin-pyrophosphokinase HPPK"/>
    <property type="match status" value="1"/>
</dbReference>
<dbReference type="GO" id="GO:0046656">
    <property type="term" value="P:folic acid biosynthetic process"/>
    <property type="evidence" value="ECO:0007669"/>
    <property type="project" value="UniProtKB-KW"/>
</dbReference>
<dbReference type="PANTHER" id="PTHR43071:SF1">
    <property type="entry name" value="2-AMINO-4-HYDROXY-6-HYDROXYMETHYLDIHYDROPTERIDINE PYROPHOSPHOKINASE"/>
    <property type="match status" value="1"/>
</dbReference>
<evidence type="ECO:0000256" key="1">
    <source>
        <dbReference type="ARBA" id="ARBA00005051"/>
    </source>
</evidence>
<dbReference type="UniPathway" id="UPA00077">
    <property type="reaction ID" value="UER00155"/>
</dbReference>
<accession>A0A840VM10</accession>
<evidence type="ECO:0000313" key="15">
    <source>
        <dbReference type="Proteomes" id="UP000553706"/>
    </source>
</evidence>
<reference evidence="14 15" key="1">
    <citation type="submission" date="2020-08" db="EMBL/GenBank/DDBJ databases">
        <title>Genomic Encyclopedia of Type Strains, Phase IV (KMG-IV): sequencing the most valuable type-strain genomes for metagenomic binning, comparative biology and taxonomic classification.</title>
        <authorList>
            <person name="Goeker M."/>
        </authorList>
    </citation>
    <scope>NUCLEOTIDE SEQUENCE [LARGE SCALE GENOMIC DNA]</scope>
    <source>
        <strain evidence="14 15">DSM 27026</strain>
    </source>
</reference>
<evidence type="ECO:0000256" key="12">
    <source>
        <dbReference type="ARBA" id="ARBA00033413"/>
    </source>
</evidence>
<feature type="domain" description="7,8-dihydro-6-hydroxymethylpterin-pyrophosphokinase" evidence="13">
    <location>
        <begin position="4"/>
        <end position="136"/>
    </location>
</feature>